<organism evidence="1 2">
    <name type="scientific">Cellulosimicrobium funkei</name>
    <dbReference type="NCBI Taxonomy" id="264251"/>
    <lineage>
        <taxon>Bacteria</taxon>
        <taxon>Bacillati</taxon>
        <taxon>Actinomycetota</taxon>
        <taxon>Actinomycetes</taxon>
        <taxon>Micrococcales</taxon>
        <taxon>Promicromonosporaceae</taxon>
        <taxon>Cellulosimicrobium</taxon>
    </lineage>
</organism>
<name>A0A4Y8R015_9MICO</name>
<evidence type="ECO:0000313" key="2">
    <source>
        <dbReference type="Proteomes" id="UP000298003"/>
    </source>
</evidence>
<sequence length="67" mass="7184">MTSSTPTEPIWARCTWSGPRRHSGSSATPTCGCATRSSYARTCVRKSVRPGWKSSTTYTPASRAAST</sequence>
<evidence type="ECO:0000313" key="1">
    <source>
        <dbReference type="EMBL" id="TFF06685.1"/>
    </source>
</evidence>
<dbReference type="EMBL" id="SOZH01000009">
    <property type="protein sequence ID" value="TFF06685.1"/>
    <property type="molecule type" value="Genomic_DNA"/>
</dbReference>
<proteinExistence type="predicted"/>
<keyword evidence="2" id="KW-1185">Reference proteome</keyword>
<accession>A0A4Y8R015</accession>
<dbReference type="AlphaFoldDB" id="A0A4Y8R015"/>
<comment type="caution">
    <text evidence="1">The sequence shown here is derived from an EMBL/GenBank/DDBJ whole genome shotgun (WGS) entry which is preliminary data.</text>
</comment>
<reference evidence="1 2" key="1">
    <citation type="submission" date="2019-03" db="EMBL/GenBank/DDBJ databases">
        <title>Cellulosimicrobium funkei JCM14302 Assembly.</title>
        <authorList>
            <person name="Dou T."/>
        </authorList>
    </citation>
    <scope>NUCLEOTIDE SEQUENCE [LARGE SCALE GENOMIC DNA]</scope>
    <source>
        <strain evidence="1 2">JCM 14302</strain>
    </source>
</reference>
<gene>
    <name evidence="1" type="ORF">E1O70_15690</name>
</gene>
<dbReference type="Proteomes" id="UP000298003">
    <property type="component" value="Unassembled WGS sequence"/>
</dbReference>
<protein>
    <submittedName>
        <fullName evidence="1">Uncharacterized protein</fullName>
    </submittedName>
</protein>